<sequence length="261" mass="29476">MPPAGFKRSRALWDEARRPRDRKVEEWKSLLRAILYELQPVRFITHAGPVVLISTALAIIFTVGLGDNENDGELSAYSVFNRGFQRLMGSVDVEELVNQHVGGGMMMGAAGMHPPPPLVVDDDQEHRRQERPQQPRQNHDNANTTSKMTTIIMSSSSHNRKIIEKRRAKKKDDETWKNERIVVGNGKLLEPWVWMALVAKQESHGHATIDRRPSAAAAAQNGNDDNKIMPTSHSNLLEVAYPTRWMTIRHQLNKLESAAQP</sequence>
<comment type="caution">
    <text evidence="3">The sequence shown here is derived from an EMBL/GenBank/DDBJ whole genome shotgun (WGS) entry which is preliminary data.</text>
</comment>
<feature type="compositionally biased region" description="Basic and acidic residues" evidence="1">
    <location>
        <begin position="124"/>
        <end position="139"/>
    </location>
</feature>
<keyword evidence="4" id="KW-1185">Reference proteome</keyword>
<evidence type="ECO:0000256" key="1">
    <source>
        <dbReference type="SAM" id="MobiDB-lite"/>
    </source>
</evidence>
<evidence type="ECO:0000313" key="3">
    <source>
        <dbReference type="EMBL" id="CAB9516838.1"/>
    </source>
</evidence>
<name>A0A9N8HNC7_9STRA</name>
<feature type="compositionally biased region" description="Low complexity" evidence="1">
    <location>
        <begin position="144"/>
        <end position="157"/>
    </location>
</feature>
<dbReference type="Proteomes" id="UP001153069">
    <property type="component" value="Unassembled WGS sequence"/>
</dbReference>
<feature type="domain" description="SAYSvFN" evidence="2">
    <location>
        <begin position="40"/>
        <end position="99"/>
    </location>
</feature>
<dbReference type="AlphaFoldDB" id="A0A9N8HNC7"/>
<accession>A0A9N8HNC7</accession>
<dbReference type="PANTHER" id="PTHR13527:SF0">
    <property type="entry name" value="SAYSVFN DOMAIN-CONTAINING PROTEIN 1"/>
    <property type="match status" value="1"/>
</dbReference>
<dbReference type="InterPro" id="IPR019387">
    <property type="entry name" value="SAYSvFN_dom"/>
</dbReference>
<dbReference type="PANTHER" id="PTHR13527">
    <property type="entry name" value="SAYSVFN DOMAIN-CONTAINING PROTEIN 1"/>
    <property type="match status" value="1"/>
</dbReference>
<evidence type="ECO:0000259" key="2">
    <source>
        <dbReference type="Pfam" id="PF10260"/>
    </source>
</evidence>
<feature type="region of interest" description="Disordered" evidence="1">
    <location>
        <begin position="112"/>
        <end position="160"/>
    </location>
</feature>
<reference evidence="3" key="1">
    <citation type="submission" date="2020-06" db="EMBL/GenBank/DDBJ databases">
        <authorList>
            <consortium name="Plant Systems Biology data submission"/>
        </authorList>
    </citation>
    <scope>NUCLEOTIDE SEQUENCE</scope>
    <source>
        <strain evidence="3">D6</strain>
    </source>
</reference>
<dbReference type="EMBL" id="CAICTM010000809">
    <property type="protein sequence ID" value="CAB9516838.1"/>
    <property type="molecule type" value="Genomic_DNA"/>
</dbReference>
<dbReference type="Pfam" id="PF10260">
    <property type="entry name" value="SAYSvFN"/>
    <property type="match status" value="1"/>
</dbReference>
<gene>
    <name evidence="3" type="ORF">SEMRO_810_G205750.1</name>
</gene>
<proteinExistence type="predicted"/>
<evidence type="ECO:0000313" key="4">
    <source>
        <dbReference type="Proteomes" id="UP001153069"/>
    </source>
</evidence>
<organism evidence="3 4">
    <name type="scientific">Seminavis robusta</name>
    <dbReference type="NCBI Taxonomy" id="568900"/>
    <lineage>
        <taxon>Eukaryota</taxon>
        <taxon>Sar</taxon>
        <taxon>Stramenopiles</taxon>
        <taxon>Ochrophyta</taxon>
        <taxon>Bacillariophyta</taxon>
        <taxon>Bacillariophyceae</taxon>
        <taxon>Bacillariophycidae</taxon>
        <taxon>Naviculales</taxon>
        <taxon>Naviculaceae</taxon>
        <taxon>Seminavis</taxon>
    </lineage>
</organism>
<feature type="region of interest" description="Disordered" evidence="1">
    <location>
        <begin position="206"/>
        <end position="230"/>
    </location>
</feature>
<protein>
    <recommendedName>
        <fullName evidence="2">SAYSvFN domain-containing protein</fullName>
    </recommendedName>
</protein>
<dbReference type="OrthoDB" id="71310at2759"/>
<dbReference type="InterPro" id="IPR039159">
    <property type="entry name" value="SAYSD1"/>
</dbReference>